<keyword evidence="2" id="KW-1185">Reference proteome</keyword>
<dbReference type="OrthoDB" id="5465348at2"/>
<dbReference type="Proteomes" id="UP000219215">
    <property type="component" value="Chromosome DPRO"/>
</dbReference>
<dbReference type="AlphaFoldDB" id="A0A2C8FBX1"/>
<dbReference type="EMBL" id="LT907975">
    <property type="protein sequence ID" value="SOB59670.1"/>
    <property type="molecule type" value="Genomic_DNA"/>
</dbReference>
<name>A0A2C8FBX1_9BACT</name>
<gene>
    <name evidence="1" type="ORF">DPRO_2760</name>
</gene>
<sequence length="155" mass="17223">MKAFIRNTLIATVFIILGGVIAVQVGVVDTGSDPSDGLSGMVTVKGSVAARDLGLSKADVKRINRAVGSHKNMFTKVNVFLDAREDKDPSEPTTILVMAMVLETDGNCEVRSWSRKVSRDKLISQMEVYMKKAAREYEEFKKFPDVQQNFKCLYI</sequence>
<dbReference type="RefSeq" id="WP_097012512.1">
    <property type="nucleotide sequence ID" value="NZ_LT907975.1"/>
</dbReference>
<proteinExistence type="predicted"/>
<protein>
    <submittedName>
        <fullName evidence="1">Uncharacterized protein</fullName>
    </submittedName>
</protein>
<reference evidence="2" key="1">
    <citation type="submission" date="2017-09" db="EMBL/GenBank/DDBJ databases">
        <authorList>
            <person name="Regsiter A."/>
            <person name="William W."/>
        </authorList>
    </citation>
    <scope>NUCLEOTIDE SEQUENCE [LARGE SCALE GENOMIC DNA]</scope>
    <source>
        <strain evidence="2">500-1</strain>
    </source>
</reference>
<evidence type="ECO:0000313" key="2">
    <source>
        <dbReference type="Proteomes" id="UP000219215"/>
    </source>
</evidence>
<organism evidence="1 2">
    <name type="scientific">Pseudodesulfovibrio profundus</name>
    <dbReference type="NCBI Taxonomy" id="57320"/>
    <lineage>
        <taxon>Bacteria</taxon>
        <taxon>Pseudomonadati</taxon>
        <taxon>Thermodesulfobacteriota</taxon>
        <taxon>Desulfovibrionia</taxon>
        <taxon>Desulfovibrionales</taxon>
        <taxon>Desulfovibrionaceae</taxon>
    </lineage>
</organism>
<dbReference type="KEGG" id="pprf:DPRO_2760"/>
<accession>A0A2C8FBX1</accession>
<evidence type="ECO:0000313" key="1">
    <source>
        <dbReference type="EMBL" id="SOB59670.1"/>
    </source>
</evidence>